<dbReference type="Pfam" id="PF12867">
    <property type="entry name" value="DinB_2"/>
    <property type="match status" value="1"/>
</dbReference>
<dbReference type="InterPro" id="IPR034660">
    <property type="entry name" value="DinB/YfiT-like"/>
</dbReference>
<evidence type="ECO:0000313" key="3">
    <source>
        <dbReference type="Proteomes" id="UP000298471"/>
    </source>
</evidence>
<dbReference type="SUPFAM" id="SSF109854">
    <property type="entry name" value="DinB/YfiT-like putative metalloenzymes"/>
    <property type="match status" value="1"/>
</dbReference>
<accession>A0A4Z0QAK9</accession>
<evidence type="ECO:0000259" key="1">
    <source>
        <dbReference type="Pfam" id="PF12867"/>
    </source>
</evidence>
<evidence type="ECO:0000313" key="2">
    <source>
        <dbReference type="EMBL" id="TGE27107.1"/>
    </source>
</evidence>
<dbReference type="InterPro" id="IPR024775">
    <property type="entry name" value="DinB-like"/>
</dbReference>
<reference evidence="2 3" key="1">
    <citation type="submission" date="2019-04" db="EMBL/GenBank/DDBJ databases">
        <authorList>
            <person name="Feng G."/>
            <person name="Zhang J."/>
            <person name="Zhu H."/>
        </authorList>
    </citation>
    <scope>NUCLEOTIDE SEQUENCE [LARGE SCALE GENOMIC DNA]</scope>
    <source>
        <strain evidence="2 3">9PBR-1</strain>
    </source>
</reference>
<dbReference type="RefSeq" id="WP_135395033.1">
    <property type="nucleotide sequence ID" value="NZ_SRMB01000002.1"/>
</dbReference>
<comment type="caution">
    <text evidence="2">The sequence shown here is derived from an EMBL/GenBank/DDBJ whole genome shotgun (WGS) entry which is preliminary data.</text>
</comment>
<keyword evidence="3" id="KW-1185">Reference proteome</keyword>
<dbReference type="EMBL" id="SRMB01000002">
    <property type="protein sequence ID" value="TGE27107.1"/>
    <property type="molecule type" value="Genomic_DNA"/>
</dbReference>
<gene>
    <name evidence="2" type="ORF">E5K02_11945</name>
</gene>
<proteinExistence type="predicted"/>
<protein>
    <submittedName>
        <fullName evidence="2">DinB family protein</fullName>
    </submittedName>
</protein>
<dbReference type="Proteomes" id="UP000298471">
    <property type="component" value="Unassembled WGS sequence"/>
</dbReference>
<dbReference type="AlphaFoldDB" id="A0A4Z0QAK9"/>
<name>A0A4Z0QAK9_9BACT</name>
<sequence length="167" mass="18380">MSEITRIHDQLCAAFDGEPWSGPSLLATLAHLTASQAAARPVAGAHSIWEIVLHLTSWLHTVRQRVESRRVVALSAAQDWPPQPTTLDQELWENTLQQLRAAHQQLISYLLSVPDAELHDSVREEPAGEPGTGYSVYVLLHGLAQHNLYHAGQIALLRKALGLPQPS</sequence>
<feature type="domain" description="DinB-like" evidence="1">
    <location>
        <begin position="25"/>
        <end position="154"/>
    </location>
</feature>
<dbReference type="Gene3D" id="1.20.120.450">
    <property type="entry name" value="dinb family like domain"/>
    <property type="match status" value="1"/>
</dbReference>
<organism evidence="2 3">
    <name type="scientific">Hymenobacter metallicola</name>
    <dbReference type="NCBI Taxonomy" id="2563114"/>
    <lineage>
        <taxon>Bacteria</taxon>
        <taxon>Pseudomonadati</taxon>
        <taxon>Bacteroidota</taxon>
        <taxon>Cytophagia</taxon>
        <taxon>Cytophagales</taxon>
        <taxon>Hymenobacteraceae</taxon>
        <taxon>Hymenobacter</taxon>
    </lineage>
</organism>
<dbReference type="OrthoDB" id="9814103at2"/>